<name>A0A840Q0B6_9PSEU</name>
<keyword evidence="17" id="KW-1185">Reference proteome</keyword>
<dbReference type="EC" id="3.5.1.18" evidence="5 14"/>
<feature type="domain" description="Peptidase M20 dimerisation" evidence="15">
    <location>
        <begin position="226"/>
        <end position="322"/>
    </location>
</feature>
<dbReference type="GO" id="GO:0006526">
    <property type="term" value="P:L-arginine biosynthetic process"/>
    <property type="evidence" value="ECO:0007669"/>
    <property type="project" value="TreeGrafter"/>
</dbReference>
<evidence type="ECO:0000256" key="9">
    <source>
        <dbReference type="ARBA" id="ARBA00022833"/>
    </source>
</evidence>
<reference evidence="16 17" key="1">
    <citation type="submission" date="2020-08" db="EMBL/GenBank/DDBJ databases">
        <title>Sequencing the genomes of 1000 actinobacteria strains.</title>
        <authorList>
            <person name="Klenk H.-P."/>
        </authorList>
    </citation>
    <scope>NUCLEOTIDE SEQUENCE [LARGE SCALE GENOMIC DNA]</scope>
    <source>
        <strain evidence="16 17">DSM 45584</strain>
    </source>
</reference>
<keyword evidence="10" id="KW-0220">Diaminopimelate biosynthesis</keyword>
<dbReference type="GO" id="GO:0019877">
    <property type="term" value="P:diaminopimelate biosynthetic process"/>
    <property type="evidence" value="ECO:0007669"/>
    <property type="project" value="UniProtKB-KW"/>
</dbReference>
<evidence type="ECO:0000256" key="13">
    <source>
        <dbReference type="ARBA" id="ARBA00051301"/>
    </source>
</evidence>
<evidence type="ECO:0000313" key="16">
    <source>
        <dbReference type="EMBL" id="MBB5153420.1"/>
    </source>
</evidence>
<dbReference type="SUPFAM" id="SSF55031">
    <property type="entry name" value="Bacterial exopeptidase dimerisation domain"/>
    <property type="match status" value="1"/>
</dbReference>
<keyword evidence="7" id="KW-0479">Metal-binding</keyword>
<dbReference type="GO" id="GO:0008777">
    <property type="term" value="F:acetylornithine deacetylase activity"/>
    <property type="evidence" value="ECO:0007669"/>
    <property type="project" value="TreeGrafter"/>
</dbReference>
<comment type="catalytic activity">
    <reaction evidence="13">
        <text>N-succinyl-(2S,6S)-2,6-diaminopimelate + H2O = (2S,6S)-2,6-diaminopimelate + succinate</text>
        <dbReference type="Rhea" id="RHEA:22608"/>
        <dbReference type="ChEBI" id="CHEBI:15377"/>
        <dbReference type="ChEBI" id="CHEBI:30031"/>
        <dbReference type="ChEBI" id="CHEBI:57609"/>
        <dbReference type="ChEBI" id="CHEBI:58087"/>
        <dbReference type="EC" id="3.5.1.18"/>
    </reaction>
</comment>
<keyword evidence="9" id="KW-0862">Zinc</keyword>
<evidence type="ECO:0000256" key="12">
    <source>
        <dbReference type="ARBA" id="ARBA00023285"/>
    </source>
</evidence>
<gene>
    <name evidence="16" type="ORF">BJ970_000954</name>
</gene>
<dbReference type="Pfam" id="PF07687">
    <property type="entry name" value="M20_dimer"/>
    <property type="match status" value="1"/>
</dbReference>
<dbReference type="InterPro" id="IPR050072">
    <property type="entry name" value="Peptidase_M20A"/>
</dbReference>
<accession>A0A840Q0B6</accession>
<proteinExistence type="predicted"/>
<dbReference type="FunFam" id="3.30.70.360:FF:000011">
    <property type="entry name" value="Succinyl-diaminopimelate desuccinylase"/>
    <property type="match status" value="1"/>
</dbReference>
<dbReference type="PANTHER" id="PTHR43808">
    <property type="entry name" value="ACETYLORNITHINE DEACETYLASE"/>
    <property type="match status" value="1"/>
</dbReference>
<dbReference type="NCBIfam" id="TIGR01900">
    <property type="entry name" value="dapE-gram_pos"/>
    <property type="match status" value="1"/>
</dbReference>
<evidence type="ECO:0000256" key="6">
    <source>
        <dbReference type="ARBA" id="ARBA00022605"/>
    </source>
</evidence>
<protein>
    <recommendedName>
        <fullName evidence="5 14">Succinyl-diaminopimelate desuccinylase</fullName>
        <ecNumber evidence="5 14">3.5.1.18</ecNumber>
    </recommendedName>
</protein>
<evidence type="ECO:0000256" key="5">
    <source>
        <dbReference type="ARBA" id="ARBA00011921"/>
    </source>
</evidence>
<evidence type="ECO:0000256" key="14">
    <source>
        <dbReference type="NCBIfam" id="TIGR01900"/>
    </source>
</evidence>
<dbReference type="GO" id="GO:0009014">
    <property type="term" value="F:succinyl-diaminopimelate desuccinylase activity"/>
    <property type="evidence" value="ECO:0007669"/>
    <property type="project" value="UniProtKB-UniRule"/>
</dbReference>
<evidence type="ECO:0000256" key="4">
    <source>
        <dbReference type="ARBA" id="ARBA00011738"/>
    </source>
</evidence>
<organism evidence="16 17">
    <name type="scientific">Saccharopolyspora phatthalungensis</name>
    <dbReference type="NCBI Taxonomy" id="664693"/>
    <lineage>
        <taxon>Bacteria</taxon>
        <taxon>Bacillati</taxon>
        <taxon>Actinomycetota</taxon>
        <taxon>Actinomycetes</taxon>
        <taxon>Pseudonocardiales</taxon>
        <taxon>Pseudonocardiaceae</taxon>
        <taxon>Saccharopolyspora</taxon>
    </lineage>
</organism>
<dbReference type="InterPro" id="IPR010174">
    <property type="entry name" value="Succinyl-DAP_deSuclase_DapE"/>
</dbReference>
<comment type="caution">
    <text evidence="16">The sequence shown here is derived from an EMBL/GenBank/DDBJ whole genome shotgun (WGS) entry which is preliminary data.</text>
</comment>
<evidence type="ECO:0000313" key="17">
    <source>
        <dbReference type="Proteomes" id="UP000584374"/>
    </source>
</evidence>
<evidence type="ECO:0000256" key="7">
    <source>
        <dbReference type="ARBA" id="ARBA00022723"/>
    </source>
</evidence>
<evidence type="ECO:0000256" key="1">
    <source>
        <dbReference type="ARBA" id="ARBA00001941"/>
    </source>
</evidence>
<evidence type="ECO:0000256" key="2">
    <source>
        <dbReference type="ARBA" id="ARBA00001947"/>
    </source>
</evidence>
<evidence type="ECO:0000256" key="3">
    <source>
        <dbReference type="ARBA" id="ARBA00005130"/>
    </source>
</evidence>
<dbReference type="GO" id="GO:0046872">
    <property type="term" value="F:metal ion binding"/>
    <property type="evidence" value="ECO:0007669"/>
    <property type="project" value="UniProtKB-KW"/>
</dbReference>
<keyword evidence="6" id="KW-0028">Amino-acid biosynthesis</keyword>
<comment type="subunit">
    <text evidence="4">Homodimer.</text>
</comment>
<dbReference type="GO" id="GO:0009089">
    <property type="term" value="P:lysine biosynthetic process via diaminopimelate"/>
    <property type="evidence" value="ECO:0007669"/>
    <property type="project" value="UniProtKB-UniRule"/>
</dbReference>
<evidence type="ECO:0000259" key="15">
    <source>
        <dbReference type="Pfam" id="PF07687"/>
    </source>
</evidence>
<comment type="cofactor">
    <cofactor evidence="1">
        <name>Co(2+)</name>
        <dbReference type="ChEBI" id="CHEBI:48828"/>
    </cofactor>
</comment>
<dbReference type="PANTHER" id="PTHR43808:SF31">
    <property type="entry name" value="N-ACETYL-L-CITRULLINE DEACETYLASE"/>
    <property type="match status" value="1"/>
</dbReference>
<evidence type="ECO:0000256" key="10">
    <source>
        <dbReference type="ARBA" id="ARBA00022915"/>
    </source>
</evidence>
<dbReference type="InterPro" id="IPR002933">
    <property type="entry name" value="Peptidase_M20"/>
</dbReference>
<keyword evidence="12" id="KW-0170">Cobalt</keyword>
<evidence type="ECO:0000256" key="8">
    <source>
        <dbReference type="ARBA" id="ARBA00022801"/>
    </source>
</evidence>
<comment type="pathway">
    <text evidence="3">Amino-acid biosynthesis; L-lysine biosynthesis via DAP pathway; LL-2,6-diaminopimelate from (S)-tetrahydrodipicolinate (succinylase route): step 3/3.</text>
</comment>
<dbReference type="Pfam" id="PF01546">
    <property type="entry name" value="Peptidase_M20"/>
    <property type="match status" value="1"/>
</dbReference>
<dbReference type="InterPro" id="IPR011650">
    <property type="entry name" value="Peptidase_M20_dimer"/>
</dbReference>
<dbReference type="AlphaFoldDB" id="A0A840Q0B6"/>
<dbReference type="SUPFAM" id="SSF53187">
    <property type="entry name" value="Zn-dependent exopeptidases"/>
    <property type="match status" value="1"/>
</dbReference>
<dbReference type="Gene3D" id="3.40.630.10">
    <property type="entry name" value="Zn peptidases"/>
    <property type="match status" value="1"/>
</dbReference>
<sequence>MITRWTVVARIRFPPIGTTRALRLHRSVPGRAGSQQLAPVAPPGREHPGSLRDVTASLDLTADPVELTAALVDIPSVSGEEKTIADAVEQALRIQAPHLEVVRNGDAVLARTNLGRDSRVVLAGHLDTVPINDNLPLRRTGAGVEEVLHGCGTVDMKGGDAVMLHLAATLTEPRHDLTFVFYDCEEVEAERNGLNRIERELPDWLAGDLAVVCEPSNAAIEAGCQGTMRVEVRTTGTRAHTARAWMGANAIHAAQPVLQRLVEYTPRNPVIDGLQFREGLQAVRIEGGVAGNVVPDSCVVAVNHRFAPDKSLAEAETHLREVFYGFEVAVVDGAQGALPGLTAPAAAQLVEASGAEPVAKLGWTDVARFAALGLPAVNFGPGSPTLAHTKQEHVASADIRRCADVLHRFLA</sequence>
<keyword evidence="11" id="KW-0457">Lysine biosynthesis</keyword>
<dbReference type="Proteomes" id="UP000584374">
    <property type="component" value="Unassembled WGS sequence"/>
</dbReference>
<evidence type="ECO:0000256" key="11">
    <source>
        <dbReference type="ARBA" id="ARBA00023154"/>
    </source>
</evidence>
<dbReference type="Gene3D" id="3.30.70.360">
    <property type="match status" value="1"/>
</dbReference>
<dbReference type="EMBL" id="JACHIW010000001">
    <property type="protein sequence ID" value="MBB5153420.1"/>
    <property type="molecule type" value="Genomic_DNA"/>
</dbReference>
<dbReference type="InterPro" id="IPR036264">
    <property type="entry name" value="Bact_exopeptidase_dim_dom"/>
</dbReference>
<keyword evidence="8 16" id="KW-0378">Hydrolase</keyword>
<comment type="cofactor">
    <cofactor evidence="2">
        <name>Zn(2+)</name>
        <dbReference type="ChEBI" id="CHEBI:29105"/>
    </cofactor>
</comment>